<dbReference type="PANTHER" id="PTHR37832:SF1">
    <property type="entry name" value="STRESS-RESPONSE A_B BARREL DOMAIN-CONTAINING PROTEIN"/>
    <property type="match status" value="1"/>
</dbReference>
<dbReference type="EMBL" id="DXDD01000001">
    <property type="protein sequence ID" value="HIY59073.1"/>
    <property type="molecule type" value="Genomic_DNA"/>
</dbReference>
<protein>
    <submittedName>
        <fullName evidence="2">Dabb family protein</fullName>
    </submittedName>
</protein>
<dbReference type="Gene3D" id="3.30.70.100">
    <property type="match status" value="1"/>
</dbReference>
<dbReference type="SUPFAM" id="SSF54909">
    <property type="entry name" value="Dimeric alpha+beta barrel"/>
    <property type="match status" value="1"/>
</dbReference>
<comment type="caution">
    <text evidence="2">The sequence shown here is derived from an EMBL/GenBank/DDBJ whole genome shotgun (WGS) entry which is preliminary data.</text>
</comment>
<proteinExistence type="predicted"/>
<gene>
    <name evidence="2" type="ORF">H9831_00090</name>
</gene>
<dbReference type="PROSITE" id="PS51502">
    <property type="entry name" value="S_R_A_B_BARREL"/>
    <property type="match status" value="1"/>
</dbReference>
<dbReference type="AlphaFoldDB" id="A0A9D1YMK8"/>
<reference evidence="2" key="1">
    <citation type="journal article" date="2021" name="PeerJ">
        <title>Extensive microbial diversity within the chicken gut microbiome revealed by metagenomics and culture.</title>
        <authorList>
            <person name="Gilroy R."/>
            <person name="Ravi A."/>
            <person name="Getino M."/>
            <person name="Pursley I."/>
            <person name="Horton D.L."/>
            <person name="Alikhan N.F."/>
            <person name="Baker D."/>
            <person name="Gharbi K."/>
            <person name="Hall N."/>
            <person name="Watson M."/>
            <person name="Adriaenssens E.M."/>
            <person name="Foster-Nyarko E."/>
            <person name="Jarju S."/>
            <person name="Secka A."/>
            <person name="Antonio M."/>
            <person name="Oren A."/>
            <person name="Chaudhuri R.R."/>
            <person name="La Ragione R."/>
            <person name="Hildebrand F."/>
            <person name="Pallen M.J."/>
        </authorList>
    </citation>
    <scope>NUCLEOTIDE SEQUENCE</scope>
    <source>
        <strain evidence="2">ChiSxjej3B15-24422</strain>
    </source>
</reference>
<dbReference type="InterPro" id="IPR013097">
    <property type="entry name" value="Dabb"/>
</dbReference>
<name>A0A9D1YMK8_9FIRM</name>
<evidence type="ECO:0000259" key="1">
    <source>
        <dbReference type="PROSITE" id="PS51502"/>
    </source>
</evidence>
<dbReference type="Proteomes" id="UP000824007">
    <property type="component" value="Unassembled WGS sequence"/>
</dbReference>
<dbReference type="Pfam" id="PF07876">
    <property type="entry name" value="Dabb"/>
    <property type="match status" value="1"/>
</dbReference>
<sequence length="102" mass="11761">MVNHIVMWNFNPELTEEERQEAGRKIRRMLLHVADEAKGVFSLQVYTNELASSNRDIALVSRFETLDDLAAYQVHPEHVKAAAYIKTVACDRTCFDYVDSEE</sequence>
<feature type="domain" description="Stress-response A/B barrel" evidence="1">
    <location>
        <begin position="2"/>
        <end position="97"/>
    </location>
</feature>
<dbReference type="PANTHER" id="PTHR37832">
    <property type="entry name" value="BLL2683 PROTEIN"/>
    <property type="match status" value="1"/>
</dbReference>
<accession>A0A9D1YMK8</accession>
<organism evidence="2 3">
    <name type="scientific">Candidatus Eisenbergiella pullistercoris</name>
    <dbReference type="NCBI Taxonomy" id="2838555"/>
    <lineage>
        <taxon>Bacteria</taxon>
        <taxon>Bacillati</taxon>
        <taxon>Bacillota</taxon>
        <taxon>Clostridia</taxon>
        <taxon>Lachnospirales</taxon>
        <taxon>Lachnospiraceae</taxon>
        <taxon>Eisenbergiella</taxon>
    </lineage>
</organism>
<dbReference type="SMART" id="SM00886">
    <property type="entry name" value="Dabb"/>
    <property type="match status" value="1"/>
</dbReference>
<dbReference type="InterPro" id="IPR011008">
    <property type="entry name" value="Dimeric_a/b-barrel"/>
</dbReference>
<evidence type="ECO:0000313" key="2">
    <source>
        <dbReference type="EMBL" id="HIY59073.1"/>
    </source>
</evidence>
<reference evidence="2" key="2">
    <citation type="submission" date="2021-04" db="EMBL/GenBank/DDBJ databases">
        <authorList>
            <person name="Gilroy R."/>
        </authorList>
    </citation>
    <scope>NUCLEOTIDE SEQUENCE</scope>
    <source>
        <strain evidence="2">ChiSxjej3B15-24422</strain>
    </source>
</reference>
<evidence type="ECO:0000313" key="3">
    <source>
        <dbReference type="Proteomes" id="UP000824007"/>
    </source>
</evidence>